<gene>
    <name evidence="4" type="ORF">DPMN_083536</name>
</gene>
<proteinExistence type="predicted"/>
<reference evidence="4" key="1">
    <citation type="journal article" date="2019" name="bioRxiv">
        <title>The Genome of the Zebra Mussel, Dreissena polymorpha: A Resource for Invasive Species Research.</title>
        <authorList>
            <person name="McCartney M.A."/>
            <person name="Auch B."/>
            <person name="Kono T."/>
            <person name="Mallez S."/>
            <person name="Zhang Y."/>
            <person name="Obille A."/>
            <person name="Becker A."/>
            <person name="Abrahante J.E."/>
            <person name="Garbe J."/>
            <person name="Badalamenti J.P."/>
            <person name="Herman A."/>
            <person name="Mangelson H."/>
            <person name="Liachko I."/>
            <person name="Sullivan S."/>
            <person name="Sone E.D."/>
            <person name="Koren S."/>
            <person name="Silverstein K.A.T."/>
            <person name="Beckman K.B."/>
            <person name="Gohl D.M."/>
        </authorList>
    </citation>
    <scope>NUCLEOTIDE SEQUENCE</scope>
    <source>
        <strain evidence="4">Duluth1</strain>
        <tissue evidence="4">Whole animal</tissue>
    </source>
</reference>
<keyword evidence="2" id="KW-0539">Nucleus</keyword>
<evidence type="ECO:0000256" key="3">
    <source>
        <dbReference type="SAM" id="MobiDB-lite"/>
    </source>
</evidence>
<dbReference type="InterPro" id="IPR039336">
    <property type="entry name" value="Midnolin"/>
</dbReference>
<dbReference type="Proteomes" id="UP000828390">
    <property type="component" value="Unassembled WGS sequence"/>
</dbReference>
<dbReference type="PANTHER" id="PTHR23010:SF1">
    <property type="entry name" value="MIDNOLIN"/>
    <property type="match status" value="1"/>
</dbReference>
<evidence type="ECO:0000313" key="4">
    <source>
        <dbReference type="EMBL" id="KAH3696073.1"/>
    </source>
</evidence>
<keyword evidence="5" id="KW-1185">Reference proteome</keyword>
<accession>A0A9D3Y8Y6</accession>
<comment type="subcellular location">
    <subcellularLocation>
        <location evidence="1">Nucleus</location>
    </subcellularLocation>
</comment>
<dbReference type="GO" id="GO:0005634">
    <property type="term" value="C:nucleus"/>
    <property type="evidence" value="ECO:0007669"/>
    <property type="project" value="UniProtKB-SubCell"/>
</dbReference>
<evidence type="ECO:0000313" key="5">
    <source>
        <dbReference type="Proteomes" id="UP000828390"/>
    </source>
</evidence>
<dbReference type="EMBL" id="JAIWYP010000016">
    <property type="protein sequence ID" value="KAH3696073.1"/>
    <property type="molecule type" value="Genomic_DNA"/>
</dbReference>
<feature type="compositionally biased region" description="Polar residues" evidence="3">
    <location>
        <begin position="197"/>
        <end position="207"/>
    </location>
</feature>
<feature type="region of interest" description="Disordered" evidence="3">
    <location>
        <begin position="197"/>
        <end position="221"/>
    </location>
</feature>
<reference evidence="4" key="2">
    <citation type="submission" date="2020-11" db="EMBL/GenBank/DDBJ databases">
        <authorList>
            <person name="McCartney M.A."/>
            <person name="Auch B."/>
            <person name="Kono T."/>
            <person name="Mallez S."/>
            <person name="Becker A."/>
            <person name="Gohl D.M."/>
            <person name="Silverstein K.A.T."/>
            <person name="Koren S."/>
            <person name="Bechman K.B."/>
            <person name="Herman A."/>
            <person name="Abrahante J.E."/>
            <person name="Garbe J."/>
        </authorList>
    </citation>
    <scope>NUCLEOTIDE SEQUENCE</scope>
    <source>
        <strain evidence="4">Duluth1</strain>
        <tissue evidence="4">Whole animal</tissue>
    </source>
</reference>
<organism evidence="4 5">
    <name type="scientific">Dreissena polymorpha</name>
    <name type="common">Zebra mussel</name>
    <name type="synonym">Mytilus polymorpha</name>
    <dbReference type="NCBI Taxonomy" id="45954"/>
    <lineage>
        <taxon>Eukaryota</taxon>
        <taxon>Metazoa</taxon>
        <taxon>Spiralia</taxon>
        <taxon>Lophotrochozoa</taxon>
        <taxon>Mollusca</taxon>
        <taxon>Bivalvia</taxon>
        <taxon>Autobranchia</taxon>
        <taxon>Heteroconchia</taxon>
        <taxon>Euheterodonta</taxon>
        <taxon>Imparidentia</taxon>
        <taxon>Neoheterodontei</taxon>
        <taxon>Myida</taxon>
        <taxon>Dreissenoidea</taxon>
        <taxon>Dreissenidae</taxon>
        <taxon>Dreissena</taxon>
    </lineage>
</organism>
<name>A0A9D3Y8Y6_DREPO</name>
<dbReference type="PANTHER" id="PTHR23010">
    <property type="entry name" value="MIDNOLIN"/>
    <property type="match status" value="1"/>
</dbReference>
<dbReference type="AlphaFoldDB" id="A0A9D3Y8Y6"/>
<comment type="caution">
    <text evidence="4">The sequence shown here is derived from an EMBL/GenBank/DDBJ whole genome shotgun (WGS) entry which is preliminary data.</text>
</comment>
<sequence>MDELKYRYNLSYQPWRLAVDCLESTFAAPRLLFRNVVVRNAPVPSLLFARQQEQLPGFGCVYVPEPKVRVECQRLRLQTRFSFNEINITRFRIQPAKVSLLHKDKLLMTGSLLQNGIIDGSIITLVPSMQTGSHNMTTNSRVMQALENLSESQVNDFLTGRAPLLLAMKLGEHMMFVQLQLSSASCLSRRRSQGVQNHCAHSTGHSHSTSEKSNPHSAGVHAGVHGCNSGAVIDSINHLGQGVYSGTFSGTLDPSIHESAGRPKRDINTILQILNDLLVASPQFRDTSRTCSLQKPYSSTQETHCLGNYENSSIGVATNENLQGKVQTLKKLMQERKLRRQEKRGLRSPYQWPNKLQHVYQRMRSSGPLNYEASTLPRDIEVTAGNKESHSDASPAFAASTQTAIEHESVLV</sequence>
<protein>
    <submittedName>
        <fullName evidence="4">Uncharacterized protein</fullName>
    </submittedName>
</protein>
<evidence type="ECO:0000256" key="2">
    <source>
        <dbReference type="ARBA" id="ARBA00023242"/>
    </source>
</evidence>
<evidence type="ECO:0000256" key="1">
    <source>
        <dbReference type="ARBA" id="ARBA00004123"/>
    </source>
</evidence>